<evidence type="ECO:0000259" key="6">
    <source>
        <dbReference type="Pfam" id="PF01343"/>
    </source>
</evidence>
<dbReference type="InterPro" id="IPR002142">
    <property type="entry name" value="Peptidase_S49"/>
</dbReference>
<organism evidence="7 8">
    <name type="scientific">Limnobacter litoralis</name>
    <dbReference type="NCBI Taxonomy" id="481366"/>
    <lineage>
        <taxon>Bacteria</taxon>
        <taxon>Pseudomonadati</taxon>
        <taxon>Pseudomonadota</taxon>
        <taxon>Betaproteobacteria</taxon>
        <taxon>Burkholderiales</taxon>
        <taxon>Burkholderiaceae</taxon>
        <taxon>Limnobacter</taxon>
    </lineage>
</organism>
<evidence type="ECO:0000256" key="1">
    <source>
        <dbReference type="ARBA" id="ARBA00008683"/>
    </source>
</evidence>
<dbReference type="PANTHER" id="PTHR42987:SF8">
    <property type="entry name" value="PROTEINASE"/>
    <property type="match status" value="1"/>
</dbReference>
<keyword evidence="3" id="KW-0378">Hydrolase</keyword>
<keyword evidence="4" id="KW-0720">Serine protease</keyword>
<dbReference type="Pfam" id="PF01343">
    <property type="entry name" value="Peptidase_S49"/>
    <property type="match status" value="1"/>
</dbReference>
<dbReference type="InterPro" id="IPR047272">
    <property type="entry name" value="S49_SppA_C"/>
</dbReference>
<dbReference type="RefSeq" id="WP_284280333.1">
    <property type="nucleotide sequence ID" value="NZ_BSOJ01000009.1"/>
</dbReference>
<keyword evidence="2" id="KW-0645">Protease</keyword>
<evidence type="ECO:0000256" key="3">
    <source>
        <dbReference type="ARBA" id="ARBA00022801"/>
    </source>
</evidence>
<feature type="domain" description="Peptidase S49" evidence="6">
    <location>
        <begin position="131"/>
        <end position="272"/>
    </location>
</feature>
<dbReference type="InterPro" id="IPR029045">
    <property type="entry name" value="ClpP/crotonase-like_dom_sf"/>
</dbReference>
<evidence type="ECO:0000256" key="5">
    <source>
        <dbReference type="SAM" id="Phobius"/>
    </source>
</evidence>
<dbReference type="Gene3D" id="6.20.330.10">
    <property type="match status" value="1"/>
</dbReference>
<evidence type="ECO:0000256" key="2">
    <source>
        <dbReference type="ARBA" id="ARBA00022670"/>
    </source>
</evidence>
<dbReference type="EMBL" id="BSOJ01000009">
    <property type="protein sequence ID" value="GLR25892.1"/>
    <property type="molecule type" value="Genomic_DNA"/>
</dbReference>
<keyword evidence="5" id="KW-0472">Membrane</keyword>
<keyword evidence="8" id="KW-1185">Reference proteome</keyword>
<keyword evidence="5" id="KW-1133">Transmembrane helix</keyword>
<comment type="similarity">
    <text evidence="1">Belongs to the peptidase S49 family.</text>
</comment>
<feature type="transmembrane region" description="Helical" evidence="5">
    <location>
        <begin position="33"/>
        <end position="54"/>
    </location>
</feature>
<evidence type="ECO:0000313" key="7">
    <source>
        <dbReference type="EMBL" id="GLR25892.1"/>
    </source>
</evidence>
<evidence type="ECO:0000313" key="8">
    <source>
        <dbReference type="Proteomes" id="UP001156664"/>
    </source>
</evidence>
<reference evidence="8" key="1">
    <citation type="journal article" date="2019" name="Int. J. Syst. Evol. Microbiol.">
        <title>The Global Catalogue of Microorganisms (GCM) 10K type strain sequencing project: providing services to taxonomists for standard genome sequencing and annotation.</title>
        <authorList>
            <consortium name="The Broad Institute Genomics Platform"/>
            <consortium name="The Broad Institute Genome Sequencing Center for Infectious Disease"/>
            <person name="Wu L."/>
            <person name="Ma J."/>
        </authorList>
    </citation>
    <scope>NUCLEOTIDE SEQUENCE [LARGE SCALE GENOMIC DNA]</scope>
    <source>
        <strain evidence="8">NBRC 105857</strain>
    </source>
</reference>
<keyword evidence="5" id="KW-0812">Transmembrane</keyword>
<evidence type="ECO:0000256" key="4">
    <source>
        <dbReference type="ARBA" id="ARBA00022825"/>
    </source>
</evidence>
<accession>A0ABQ5YTX6</accession>
<name>A0ABQ5YTX6_9BURK</name>
<dbReference type="SUPFAM" id="SSF52096">
    <property type="entry name" value="ClpP/crotonase"/>
    <property type="match status" value="1"/>
</dbReference>
<proteinExistence type="inferred from homology"/>
<sequence>MDSKKDDNWERNLIEKLAQSALTEQKRKRRWGIFFKLLGFGYLGVILYSSLIGFKTSQAIDVGPHVARVELTGEIGAKTQANADQINASLRDAFEDSNAVGVILEINSPGGSPVQAGQINDEIGRLRKKYPKKQLIAVVDDICASGAYYVAAAADKIYVDKASLVGSIGVIMNGFGFTDAMQKLGIERRMITAGENKGFLDPFSKEVPYQIEFAKQMVAQIHQQFIDVVKKGRGDRLKSDPELFSGLVWTGEKSIELGLADATGSVGSVARDVFKTDKVVDYTYQESFAERVAKTVGVEFGRAIGSSFMAGLFQTMNDQTVVR</sequence>
<dbReference type="CDD" id="cd07023">
    <property type="entry name" value="S49_Sppa_N_C"/>
    <property type="match status" value="1"/>
</dbReference>
<gene>
    <name evidence="7" type="ORF">GCM10007875_09800</name>
</gene>
<dbReference type="Proteomes" id="UP001156664">
    <property type="component" value="Unassembled WGS sequence"/>
</dbReference>
<dbReference type="PANTHER" id="PTHR42987">
    <property type="entry name" value="PEPTIDASE S49"/>
    <property type="match status" value="1"/>
</dbReference>
<dbReference type="Gene3D" id="3.90.226.10">
    <property type="entry name" value="2-enoyl-CoA Hydratase, Chain A, domain 1"/>
    <property type="match status" value="1"/>
</dbReference>
<protein>
    <submittedName>
        <fullName evidence="7">Peptidase</fullName>
    </submittedName>
</protein>
<comment type="caution">
    <text evidence="7">The sequence shown here is derived from an EMBL/GenBank/DDBJ whole genome shotgun (WGS) entry which is preliminary data.</text>
</comment>